<protein>
    <submittedName>
        <fullName evidence="3">Uncharacterized protein</fullName>
    </submittedName>
</protein>
<keyword evidence="2" id="KW-1185">Reference proteome</keyword>
<organism evidence="2 3">
    <name type="scientific">Mesorhabditis belari</name>
    <dbReference type="NCBI Taxonomy" id="2138241"/>
    <lineage>
        <taxon>Eukaryota</taxon>
        <taxon>Metazoa</taxon>
        <taxon>Ecdysozoa</taxon>
        <taxon>Nematoda</taxon>
        <taxon>Chromadorea</taxon>
        <taxon>Rhabditida</taxon>
        <taxon>Rhabditina</taxon>
        <taxon>Rhabditomorpha</taxon>
        <taxon>Rhabditoidea</taxon>
        <taxon>Rhabditidae</taxon>
        <taxon>Mesorhabditinae</taxon>
        <taxon>Mesorhabditis</taxon>
    </lineage>
</organism>
<evidence type="ECO:0000313" key="3">
    <source>
        <dbReference type="WBParaSite" id="MBELARI_LOCUS1233"/>
    </source>
</evidence>
<evidence type="ECO:0000313" key="2">
    <source>
        <dbReference type="Proteomes" id="UP000887575"/>
    </source>
</evidence>
<dbReference type="Proteomes" id="UP000887575">
    <property type="component" value="Unassembled WGS sequence"/>
</dbReference>
<sequence length="464" mass="53623">MVTAFLTSIKEKQRDDEPEIAYCATRREEDSRSQIRWAFQTPDWESNKEKVTLEAVLKKGKCDKYIQSWLDHHDTFILRSDGPTPPIDSDKRPPLLFTSWNRFFEKNQQIEWLEQRASSKFKAESPESEDATCSEPNVTIEETSAPVDTGSSGSDGKSISGYSVNLDACEPHWTTGIVLLLDDYDTRKPTVRIKYFDRRIGSIVARILPKDSVVTAPGERFRWGYRHNEFIAISACPEKDHSTSYSHHVTRKSVQVTVLGICRYSKGNPEDFARSSQEQLDVWTDEFGLLSVPLRLIKRREFEMIPGKALKECKLTLEIRYQNWKSPDIIIVSISFFMLKDEDIFTIKDLMRFDDLTLPRMEVRDGKKLYRFKSRTFPSICLWGALPECQEGLDAIECADKQENHFGERESDFHGVFYPSSSRKAYYYALVAGTEKWVDEQSDGRIYDIPSSTRLTVSRRIAFK</sequence>
<dbReference type="WBParaSite" id="MBELARI_LOCUS1233">
    <property type="protein sequence ID" value="MBELARI_LOCUS1233"/>
    <property type="gene ID" value="MBELARI_LOCUS1233"/>
</dbReference>
<reference evidence="3" key="1">
    <citation type="submission" date="2024-02" db="UniProtKB">
        <authorList>
            <consortium name="WormBaseParasite"/>
        </authorList>
    </citation>
    <scope>IDENTIFICATION</scope>
</reference>
<evidence type="ECO:0000256" key="1">
    <source>
        <dbReference type="SAM" id="MobiDB-lite"/>
    </source>
</evidence>
<accession>A0AAF3J2L9</accession>
<feature type="region of interest" description="Disordered" evidence="1">
    <location>
        <begin position="121"/>
        <end position="156"/>
    </location>
</feature>
<name>A0AAF3J2L9_9BILA</name>
<dbReference type="AlphaFoldDB" id="A0AAF3J2L9"/>
<proteinExistence type="predicted"/>